<feature type="compositionally biased region" description="Polar residues" evidence="1">
    <location>
        <begin position="14"/>
        <end position="23"/>
    </location>
</feature>
<feature type="region of interest" description="Disordered" evidence="1">
    <location>
        <begin position="1"/>
        <end position="94"/>
    </location>
</feature>
<gene>
    <name evidence="2" type="ORF">HNQ75_001538</name>
</gene>
<feature type="compositionally biased region" description="Low complexity" evidence="1">
    <location>
        <begin position="38"/>
        <end position="57"/>
    </location>
</feature>
<keyword evidence="3" id="KW-1185">Reference proteome</keyword>
<feature type="compositionally biased region" description="Polar residues" evidence="1">
    <location>
        <begin position="220"/>
        <end position="229"/>
    </location>
</feature>
<proteinExistence type="predicted"/>
<dbReference type="RefSeq" id="WP_139346168.1">
    <property type="nucleotide sequence ID" value="NZ_JACHEJ010000003.1"/>
</dbReference>
<sequence>MTERDTNPGAGFQPGSTYPTASNPARDPSASKPSGQEGTASHAASAVSSAAKDAGGSLKEKAAEDWQAVKAGAQEQVSRVGQQARDAAGEQKDFAASRVSGIASAIERVGGELEQGDQREVGRYAKQIGASMQRFADDMKGKDLSEVAAMAEDFGRRQPAAFLGIAALAGFAASRFLTASADRGGQTAGRSEGISRAGSSTATTSTSPVSPATGTGYATGYNSEGSYNG</sequence>
<organism evidence="2 3">
    <name type="scientific">Pseudorhizobium flavum</name>
    <dbReference type="NCBI Taxonomy" id="1335061"/>
    <lineage>
        <taxon>Bacteria</taxon>
        <taxon>Pseudomonadati</taxon>
        <taxon>Pseudomonadota</taxon>
        <taxon>Alphaproteobacteria</taxon>
        <taxon>Hyphomicrobiales</taxon>
        <taxon>Rhizobiaceae</taxon>
        <taxon>Rhizobium/Agrobacterium group</taxon>
        <taxon>Pseudorhizobium</taxon>
    </lineage>
</organism>
<evidence type="ECO:0000313" key="3">
    <source>
        <dbReference type="Proteomes" id="UP000535501"/>
    </source>
</evidence>
<reference evidence="2 3" key="1">
    <citation type="submission" date="2020-08" db="EMBL/GenBank/DDBJ databases">
        <title>Genomic Encyclopedia of Type Strains, Phase IV (KMG-IV): sequencing the most valuable type-strain genomes for metagenomic binning, comparative biology and taxonomic classification.</title>
        <authorList>
            <person name="Goeker M."/>
        </authorList>
    </citation>
    <scope>NUCLEOTIDE SEQUENCE [LARGE SCALE GENOMIC DNA]</scope>
    <source>
        <strain evidence="2 3">DSM 102134</strain>
    </source>
</reference>
<dbReference type="AlphaFoldDB" id="A0A7X0DCF9"/>
<feature type="region of interest" description="Disordered" evidence="1">
    <location>
        <begin position="182"/>
        <end position="229"/>
    </location>
</feature>
<name>A0A7X0DCF9_9HYPH</name>
<evidence type="ECO:0000256" key="1">
    <source>
        <dbReference type="SAM" id="MobiDB-lite"/>
    </source>
</evidence>
<accession>A0A7X0DCF9</accession>
<feature type="compositionally biased region" description="Low complexity" evidence="1">
    <location>
        <begin position="195"/>
        <end position="216"/>
    </location>
</feature>
<protein>
    <submittedName>
        <fullName evidence="2">ElaB/YqjD/DUF883 family membrane-anchored ribosome-binding protein</fullName>
    </submittedName>
</protein>
<dbReference type="Proteomes" id="UP000535501">
    <property type="component" value="Unassembled WGS sequence"/>
</dbReference>
<comment type="caution">
    <text evidence="2">The sequence shown here is derived from an EMBL/GenBank/DDBJ whole genome shotgun (WGS) entry which is preliminary data.</text>
</comment>
<evidence type="ECO:0000313" key="2">
    <source>
        <dbReference type="EMBL" id="MBB6179570.1"/>
    </source>
</evidence>
<dbReference type="EMBL" id="JACHEJ010000003">
    <property type="protein sequence ID" value="MBB6179570.1"/>
    <property type="molecule type" value="Genomic_DNA"/>
</dbReference>